<dbReference type="SUPFAM" id="SSF55298">
    <property type="entry name" value="YjgF-like"/>
    <property type="match status" value="1"/>
</dbReference>
<protein>
    <submittedName>
        <fullName evidence="2">YjgF/YER057c/UK114 family protein</fullName>
    </submittedName>
</protein>
<dbReference type="Proteomes" id="UP000002663">
    <property type="component" value="Chromosome"/>
</dbReference>
<dbReference type="PANTHER" id="PTHR11803">
    <property type="entry name" value="2-IMINOBUTANOATE/2-IMINOPROPANOATE DEAMINASE RIDA"/>
    <property type="match status" value="1"/>
</dbReference>
<dbReference type="InterPro" id="IPR006175">
    <property type="entry name" value="YjgF/YER057c/UK114"/>
</dbReference>
<sequence>MTKNMINTKQAPTAVGPYSHAVLVGNQAFISGQLGLDPVSKKLQASVTDQAKQAFNNLGAILQEVDLTFSDIVKTTVFLTDMADFAAVNEVYADYFGEWKPARSCFVVKELPLGGSFEIEAIAMK</sequence>
<dbReference type="CDD" id="cd00448">
    <property type="entry name" value="YjgF_YER057c_UK114_family"/>
    <property type="match status" value="1"/>
</dbReference>
<dbReference type="AlphaFoldDB" id="A0AAN1VQG3"/>
<dbReference type="Pfam" id="PF01042">
    <property type="entry name" value="Ribonuc_L-PSP"/>
    <property type="match status" value="1"/>
</dbReference>
<dbReference type="EMBL" id="AP012046">
    <property type="protein sequence ID" value="BAK93962.1"/>
    <property type="molecule type" value="Genomic_DNA"/>
</dbReference>
<dbReference type="GO" id="GO:0019239">
    <property type="term" value="F:deaminase activity"/>
    <property type="evidence" value="ECO:0007669"/>
    <property type="project" value="TreeGrafter"/>
</dbReference>
<dbReference type="Gene3D" id="3.30.1330.40">
    <property type="entry name" value="RutC-like"/>
    <property type="match status" value="1"/>
</dbReference>
<gene>
    <name evidence="2" type="ordered locus">TEH_06350</name>
</gene>
<comment type="similarity">
    <text evidence="1">Belongs to the RutC family.</text>
</comment>
<evidence type="ECO:0000256" key="1">
    <source>
        <dbReference type="ARBA" id="ARBA00010552"/>
    </source>
</evidence>
<proteinExistence type="inferred from homology"/>
<dbReference type="GeneID" id="64054754"/>
<dbReference type="PANTHER" id="PTHR11803:SF58">
    <property type="entry name" value="PROTEIN HMF1-RELATED"/>
    <property type="match status" value="1"/>
</dbReference>
<dbReference type="NCBIfam" id="TIGR00004">
    <property type="entry name" value="Rid family detoxifying hydrolase"/>
    <property type="match status" value="1"/>
</dbReference>
<reference evidence="2 3" key="1">
    <citation type="submission" date="2011-01" db="EMBL/GenBank/DDBJ databases">
        <title>Whole genome sequence of Tetragenococcus halophilus NBRC 12172.</title>
        <authorList>
            <person name="Nakazawa H."/>
            <person name="Omata S."/>
            <person name="Koga C."/>
            <person name="Watanabe Y."/>
            <person name="Katano Y."/>
            <person name="Ito N."/>
            <person name="Tsukatani N."/>
            <person name="Ankai A."/>
            <person name="Oguchi A."/>
            <person name="Fukui S."/>
            <person name="Yashiro I."/>
            <person name="Kamata S."/>
            <person name="Hashimoto Y."/>
            <person name="Yamazaki J."/>
            <person name="Taguchi H."/>
            <person name="Tanaka A."/>
            <person name="Koyama T."/>
            <person name="Ichige A."/>
            <person name="Hanya Y."/>
            <person name="Tanikawa S."/>
            <person name="Yamazaki S."/>
            <person name="Fujita N."/>
        </authorList>
    </citation>
    <scope>NUCLEOTIDE SEQUENCE [LARGE SCALE GENOMIC DNA]</scope>
    <source>
        <strain evidence="3">DSM 20338 / JCM 20259 / NCIMB 9735 / NBRC 12172</strain>
    </source>
</reference>
<dbReference type="GO" id="GO:0005829">
    <property type="term" value="C:cytosol"/>
    <property type="evidence" value="ECO:0007669"/>
    <property type="project" value="TreeGrafter"/>
</dbReference>
<dbReference type="KEGG" id="thl:TEH_06350"/>
<dbReference type="InterPro" id="IPR035959">
    <property type="entry name" value="RutC-like_sf"/>
</dbReference>
<dbReference type="RefSeq" id="WP_014124028.1">
    <property type="nucleotide sequence ID" value="NC_016052.1"/>
</dbReference>
<accession>A0AAN1VQG3</accession>
<dbReference type="FunFam" id="3.30.1330.40:FF:000001">
    <property type="entry name" value="L-PSP family endoribonuclease"/>
    <property type="match status" value="1"/>
</dbReference>
<evidence type="ECO:0000313" key="2">
    <source>
        <dbReference type="EMBL" id="BAK93962.1"/>
    </source>
</evidence>
<organism evidence="2 3">
    <name type="scientific">Tetragenococcus halophilus (strain DSM 20338 / JCM 20259 / NCIMB 9735 / NBRC 12172)</name>
    <name type="common">Pediococcus halophilus</name>
    <dbReference type="NCBI Taxonomy" id="945021"/>
    <lineage>
        <taxon>Bacteria</taxon>
        <taxon>Bacillati</taxon>
        <taxon>Bacillota</taxon>
        <taxon>Bacilli</taxon>
        <taxon>Lactobacillales</taxon>
        <taxon>Enterococcaceae</taxon>
        <taxon>Tetragenococcus</taxon>
    </lineage>
</organism>
<name>A0AAN1VQG3_TETHN</name>
<dbReference type="InterPro" id="IPR006056">
    <property type="entry name" value="RidA"/>
</dbReference>
<evidence type="ECO:0000313" key="3">
    <source>
        <dbReference type="Proteomes" id="UP000002663"/>
    </source>
</evidence>